<feature type="region of interest" description="Disordered" evidence="3">
    <location>
        <begin position="123"/>
        <end position="144"/>
    </location>
</feature>
<feature type="region of interest" description="Disordered" evidence="3">
    <location>
        <begin position="1"/>
        <end position="98"/>
    </location>
</feature>
<dbReference type="GO" id="GO:0006508">
    <property type="term" value="P:proteolysis"/>
    <property type="evidence" value="ECO:0007669"/>
    <property type="project" value="UniProtKB-KW"/>
</dbReference>
<keyword evidence="2" id="KW-0378">Hydrolase</keyword>
<dbReference type="Gene3D" id="2.30.42.10">
    <property type="match status" value="1"/>
</dbReference>
<accession>A0A1L3MEC7</accession>
<dbReference type="InterPro" id="IPR036034">
    <property type="entry name" value="PDZ_sf"/>
</dbReference>
<evidence type="ECO:0000313" key="5">
    <source>
        <dbReference type="EMBL" id="APH00711.1"/>
    </source>
</evidence>
<feature type="compositionally biased region" description="Basic and acidic residues" evidence="3">
    <location>
        <begin position="1"/>
        <end position="11"/>
    </location>
</feature>
<keyword evidence="6" id="KW-1185">Reference proteome</keyword>
<dbReference type="AlphaFoldDB" id="A0A1L3MEC7"/>
<dbReference type="PROSITE" id="PS50106">
    <property type="entry name" value="PDZ"/>
    <property type="match status" value="1"/>
</dbReference>
<sequence length="454" mass="45995">MSSPHHAEGPRPQDAPTEPTQPVPAAPEPRAAASVDEQPGASHTQPMPRSPYLPFDSLGGDRQQTPSPQPHPAHPVAQQQAGQHLTTPQPQRPRRGPGWGGALALALVAALVAGGVGGLVGGLADDDGGGPTIVQREGGSAERPDGSVAAIAADAVPSVVTVRVSGGGGSGTGSGWVYDDRGHIVTNNHVVDAAGDDGRVSIELTDGSRRDAKVVGKDSSYDLAVLKVDPTDLDPLDIGRSGDVAVGDEVVAVGSPLGLGSTVTAGIVSALERPVTAGEAGDESFISAVQTDAAINPGNSGGPLLNGDGDVIGVNTAIAQVPGQQQASGSIGVGFAIPSDVVVRTVDQLIATGRAQHPIIGVSLDRRWDGEGAKVLEDDAAQGGRAVVPDGPADKAGIEAGDVITELDGRRITDLDQLITRIRAKAVGDKVTLTIRRDGKEQELTMTLEAAEES</sequence>
<dbReference type="RefSeq" id="WP_072623877.1">
    <property type="nucleotide sequence ID" value="NZ_CP013290.1"/>
</dbReference>
<dbReference type="Pfam" id="PF13180">
    <property type="entry name" value="PDZ_2"/>
    <property type="match status" value="1"/>
</dbReference>
<dbReference type="EMBL" id="CP013290">
    <property type="protein sequence ID" value="APH00711.1"/>
    <property type="molecule type" value="Genomic_DNA"/>
</dbReference>
<gene>
    <name evidence="5" type="ORF">ASJ30_03495</name>
</gene>
<dbReference type="PRINTS" id="PR00834">
    <property type="entry name" value="PROTEASES2C"/>
</dbReference>
<keyword evidence="1" id="KW-0645">Protease</keyword>
<evidence type="ECO:0000259" key="4">
    <source>
        <dbReference type="PROSITE" id="PS50106"/>
    </source>
</evidence>
<dbReference type="KEGG" id="jte:ASJ30_03495"/>
<dbReference type="InterPro" id="IPR051201">
    <property type="entry name" value="Chloro_Bact_Ser_Proteases"/>
</dbReference>
<feature type="compositionally biased region" description="Low complexity" evidence="3">
    <location>
        <begin position="74"/>
        <end position="84"/>
    </location>
</feature>
<dbReference type="Pfam" id="PF13365">
    <property type="entry name" value="Trypsin_2"/>
    <property type="match status" value="1"/>
</dbReference>
<reference evidence="5 6" key="1">
    <citation type="submission" date="2015-11" db="EMBL/GenBank/DDBJ databases">
        <authorList>
            <person name="Zhang Y."/>
            <person name="Guo Z."/>
        </authorList>
    </citation>
    <scope>NUCLEOTIDE SEQUENCE [LARGE SCALE GENOMIC DNA]</scope>
    <source>
        <strain evidence="5 6">YFY001</strain>
    </source>
</reference>
<dbReference type="SUPFAM" id="SSF50494">
    <property type="entry name" value="Trypsin-like serine proteases"/>
    <property type="match status" value="1"/>
</dbReference>
<dbReference type="InterPro" id="IPR001478">
    <property type="entry name" value="PDZ"/>
</dbReference>
<dbReference type="InterPro" id="IPR009003">
    <property type="entry name" value="Peptidase_S1_PA"/>
</dbReference>
<protein>
    <submittedName>
        <fullName evidence="5">Peptidase S1</fullName>
    </submittedName>
</protein>
<dbReference type="SMART" id="SM00228">
    <property type="entry name" value="PDZ"/>
    <property type="match status" value="1"/>
</dbReference>
<evidence type="ECO:0000256" key="2">
    <source>
        <dbReference type="ARBA" id="ARBA00022801"/>
    </source>
</evidence>
<dbReference type="InterPro" id="IPR001940">
    <property type="entry name" value="Peptidase_S1C"/>
</dbReference>
<dbReference type="GO" id="GO:0004252">
    <property type="term" value="F:serine-type endopeptidase activity"/>
    <property type="evidence" value="ECO:0007669"/>
    <property type="project" value="InterPro"/>
</dbReference>
<evidence type="ECO:0000256" key="3">
    <source>
        <dbReference type="SAM" id="MobiDB-lite"/>
    </source>
</evidence>
<feature type="domain" description="PDZ" evidence="4">
    <location>
        <begin position="387"/>
        <end position="439"/>
    </location>
</feature>
<name>A0A1L3MEC7_9MICO</name>
<proteinExistence type="predicted"/>
<dbReference type="PANTHER" id="PTHR43343:SF3">
    <property type="entry name" value="PROTEASE DO-LIKE 8, CHLOROPLASTIC"/>
    <property type="match status" value="1"/>
</dbReference>
<dbReference type="Proteomes" id="UP000182938">
    <property type="component" value="Chromosome"/>
</dbReference>
<evidence type="ECO:0000256" key="1">
    <source>
        <dbReference type="ARBA" id="ARBA00022670"/>
    </source>
</evidence>
<dbReference type="SUPFAM" id="SSF50156">
    <property type="entry name" value="PDZ domain-like"/>
    <property type="match status" value="1"/>
</dbReference>
<dbReference type="Gene3D" id="2.40.10.120">
    <property type="match status" value="1"/>
</dbReference>
<evidence type="ECO:0000313" key="6">
    <source>
        <dbReference type="Proteomes" id="UP000182938"/>
    </source>
</evidence>
<organism evidence="5 6">
    <name type="scientific">Janibacter indicus</name>
    <dbReference type="NCBI Taxonomy" id="857417"/>
    <lineage>
        <taxon>Bacteria</taxon>
        <taxon>Bacillati</taxon>
        <taxon>Actinomycetota</taxon>
        <taxon>Actinomycetes</taxon>
        <taxon>Micrococcales</taxon>
        <taxon>Intrasporangiaceae</taxon>
        <taxon>Janibacter</taxon>
    </lineage>
</organism>
<dbReference type="PANTHER" id="PTHR43343">
    <property type="entry name" value="PEPTIDASE S12"/>
    <property type="match status" value="1"/>
</dbReference>